<feature type="region of interest" description="Disordered" evidence="1">
    <location>
        <begin position="366"/>
        <end position="387"/>
    </location>
</feature>
<reference evidence="3" key="1">
    <citation type="submission" date="2020-05" db="EMBL/GenBank/DDBJ databases">
        <authorList>
            <person name="Chiriac C."/>
            <person name="Salcher M."/>
            <person name="Ghai R."/>
            <person name="Kavagutti S V."/>
        </authorList>
    </citation>
    <scope>NUCLEOTIDE SEQUENCE</scope>
</reference>
<evidence type="ECO:0000256" key="1">
    <source>
        <dbReference type="SAM" id="MobiDB-lite"/>
    </source>
</evidence>
<organism evidence="3">
    <name type="scientific">freshwater metagenome</name>
    <dbReference type="NCBI Taxonomy" id="449393"/>
    <lineage>
        <taxon>unclassified sequences</taxon>
        <taxon>metagenomes</taxon>
        <taxon>ecological metagenomes</taxon>
    </lineage>
</organism>
<name>A0A6J6T777_9ZZZZ</name>
<evidence type="ECO:0000313" key="4">
    <source>
        <dbReference type="EMBL" id="CAB4872415.1"/>
    </source>
</evidence>
<dbReference type="InterPro" id="IPR003615">
    <property type="entry name" value="HNH_nuc"/>
</dbReference>
<feature type="domain" description="DUF222" evidence="2">
    <location>
        <begin position="39"/>
        <end position="326"/>
    </location>
</feature>
<accession>A0A6J6T777</accession>
<protein>
    <submittedName>
        <fullName evidence="3">Unannotated protein</fullName>
    </submittedName>
</protein>
<dbReference type="AlphaFoldDB" id="A0A6J6T777"/>
<sequence>MSAATDALSALRSAVDALLAAPDAFDGDDELHAFVIGAQVEQHRLVAAVAPAVARWDSLRLWADDGTLSAASRLSAEAHTSKAAARCMLRRAKQLQEMPITAAALAEGSLSPDHVDLFGRANRSQRRERFAQDEENLVSACKPLLFDDAIRAVAYWRNRADADGSGDAEAVRRRDRAADAHLYASETLAGNTVINGLLDPIAGEIFRNELDRLEHILYLADKESGSDRTNAQRRAAALVEMATRSAAMPDNARRPKPLFVVHVGDETARRLCELAAGTVLQADELARWLDDALMEAFLFDGPSVLLTASQKRTFTGKLRSAIQARDRRCQHPSGCRTPAPKGDVDHIIPWAEGGRTDQFNARVGCQPHNRNHTKRDRDPQPHPQQPVDRLAALRAKCRWVYRRECERNGDDSDGSGSR</sequence>
<dbReference type="CDD" id="cd00085">
    <property type="entry name" value="HNHc"/>
    <property type="match status" value="1"/>
</dbReference>
<dbReference type="EMBL" id="CAEZYY010000004">
    <property type="protein sequence ID" value="CAB4743016.1"/>
    <property type="molecule type" value="Genomic_DNA"/>
</dbReference>
<dbReference type="EMBL" id="CAFBLR010000063">
    <property type="protein sequence ID" value="CAB4872415.1"/>
    <property type="molecule type" value="Genomic_DNA"/>
</dbReference>
<evidence type="ECO:0000313" key="5">
    <source>
        <dbReference type="EMBL" id="CAB5056316.1"/>
    </source>
</evidence>
<gene>
    <name evidence="3" type="ORF">UFOPK2806_00519</name>
    <name evidence="4" type="ORF">UFOPK3417_00815</name>
    <name evidence="5" type="ORF">UFOPK4306_00543</name>
</gene>
<dbReference type="Pfam" id="PF02720">
    <property type="entry name" value="DUF222"/>
    <property type="match status" value="1"/>
</dbReference>
<dbReference type="EMBL" id="CAFBQP010000015">
    <property type="protein sequence ID" value="CAB5056316.1"/>
    <property type="molecule type" value="Genomic_DNA"/>
</dbReference>
<dbReference type="InterPro" id="IPR003870">
    <property type="entry name" value="DUF222"/>
</dbReference>
<dbReference type="Gene3D" id="1.10.30.50">
    <property type="match status" value="1"/>
</dbReference>
<proteinExistence type="predicted"/>
<evidence type="ECO:0000259" key="2">
    <source>
        <dbReference type="Pfam" id="PF02720"/>
    </source>
</evidence>
<evidence type="ECO:0000313" key="3">
    <source>
        <dbReference type="EMBL" id="CAB4743016.1"/>
    </source>
</evidence>